<sequence length="338" mass="37098">MLAVSRLSGTGAERARAEIFGTGTRPLMGCAYNALSHSRPRACDAPQGHEVGSRVLWHILVALLCVSCAPKPAPPSTDLGAVGPVYVGMSADALRRAINASDLEVKCKDEEAFTVCQTVHRGGMGLRYELMSDRVISASRFIATTSNAAATKSFHALWTARYGPPLSDTVLGVSSSDLIQHWYREAEHVYRVHHCGSDLQACSETSFEVTPAAVGARLMSEVWDQRDARRVICRSWDAVIGYGCEESSEQYYVGELRSGEVLRIALLPDGVQASPPGMLLFETRTFVNCPYCGPKFLHYRMWRRPDGQLYGIGCQNISGSQACWELVTRYEPFAILRG</sequence>
<name>A0A841GW96_9BACT</name>
<dbReference type="Proteomes" id="UP000582837">
    <property type="component" value="Unassembled WGS sequence"/>
</dbReference>
<gene>
    <name evidence="1" type="ORF">HNQ61_001887</name>
</gene>
<dbReference type="AlphaFoldDB" id="A0A841GW96"/>
<organism evidence="1 2">
    <name type="scientific">Longimicrobium terrae</name>
    <dbReference type="NCBI Taxonomy" id="1639882"/>
    <lineage>
        <taxon>Bacteria</taxon>
        <taxon>Pseudomonadati</taxon>
        <taxon>Gemmatimonadota</taxon>
        <taxon>Longimicrobiia</taxon>
        <taxon>Longimicrobiales</taxon>
        <taxon>Longimicrobiaceae</taxon>
        <taxon>Longimicrobium</taxon>
    </lineage>
</organism>
<reference evidence="1 2" key="1">
    <citation type="submission" date="2020-08" db="EMBL/GenBank/DDBJ databases">
        <title>Genomic Encyclopedia of Type Strains, Phase IV (KMG-IV): sequencing the most valuable type-strain genomes for metagenomic binning, comparative biology and taxonomic classification.</title>
        <authorList>
            <person name="Goeker M."/>
        </authorList>
    </citation>
    <scope>NUCLEOTIDE SEQUENCE [LARGE SCALE GENOMIC DNA]</scope>
    <source>
        <strain evidence="1 2">DSM 29007</strain>
    </source>
</reference>
<keyword evidence="2" id="KW-1185">Reference proteome</keyword>
<accession>A0A841GW96</accession>
<evidence type="ECO:0000313" key="1">
    <source>
        <dbReference type="EMBL" id="MBB6070268.1"/>
    </source>
</evidence>
<protein>
    <submittedName>
        <fullName evidence="1">Uncharacterized protein</fullName>
    </submittedName>
</protein>
<evidence type="ECO:0000313" key="2">
    <source>
        <dbReference type="Proteomes" id="UP000582837"/>
    </source>
</evidence>
<comment type="caution">
    <text evidence="1">The sequence shown here is derived from an EMBL/GenBank/DDBJ whole genome shotgun (WGS) entry which is preliminary data.</text>
</comment>
<dbReference type="EMBL" id="JACHIA010000004">
    <property type="protein sequence ID" value="MBB6070268.1"/>
    <property type="molecule type" value="Genomic_DNA"/>
</dbReference>
<proteinExistence type="predicted"/>